<name>A0A0C7QHJ2_PARSO</name>
<dbReference type="PANTHER" id="PTHR46558">
    <property type="entry name" value="TRACRIPTIONAL REGULATORY PROTEIN-RELATED-RELATED"/>
    <property type="match status" value="1"/>
</dbReference>
<dbReference type="InterPro" id="IPR010982">
    <property type="entry name" value="Lambda_DNA-bd_dom_sf"/>
</dbReference>
<dbReference type="SUPFAM" id="SSF47413">
    <property type="entry name" value="lambda repressor-like DNA-binding domains"/>
    <property type="match status" value="1"/>
</dbReference>
<reference evidence="3 4" key="1">
    <citation type="submission" date="2015-01" db="EMBL/GenBank/DDBJ databases">
        <authorList>
            <person name="Aslett A.Martin."/>
            <person name="De Silva Nishadi"/>
        </authorList>
    </citation>
    <scope>NUCLEOTIDE SEQUENCE [LARGE SCALE GENOMIC DNA]</scope>
    <source>
        <strain evidence="3 4">R28058</strain>
    </source>
</reference>
<gene>
    <name evidence="3" type="ORF">R28058_05591</name>
</gene>
<dbReference type="RefSeq" id="WP_055341402.1">
    <property type="nucleotide sequence ID" value="NZ_CEKZ01000003.1"/>
</dbReference>
<dbReference type="Gene3D" id="1.10.260.40">
    <property type="entry name" value="lambda repressor-like DNA-binding domains"/>
    <property type="match status" value="1"/>
</dbReference>
<protein>
    <submittedName>
        <fullName evidence="3">XRE family transcriptional regulator</fullName>
    </submittedName>
</protein>
<dbReference type="CDD" id="cd00093">
    <property type="entry name" value="HTH_XRE"/>
    <property type="match status" value="1"/>
</dbReference>
<dbReference type="Proteomes" id="UP000049127">
    <property type="component" value="Unassembled WGS sequence"/>
</dbReference>
<dbReference type="InterPro" id="IPR001387">
    <property type="entry name" value="Cro/C1-type_HTH"/>
</dbReference>
<dbReference type="Pfam" id="PF01381">
    <property type="entry name" value="HTH_3"/>
    <property type="match status" value="1"/>
</dbReference>
<dbReference type="EMBL" id="CEKZ01000003">
    <property type="protein sequence ID" value="CEQ02826.1"/>
    <property type="molecule type" value="Genomic_DNA"/>
</dbReference>
<dbReference type="GO" id="GO:0003677">
    <property type="term" value="F:DNA binding"/>
    <property type="evidence" value="ECO:0007669"/>
    <property type="project" value="UniProtKB-KW"/>
</dbReference>
<keyword evidence="1" id="KW-0238">DNA-binding</keyword>
<feature type="domain" description="HTH cro/C1-type" evidence="2">
    <location>
        <begin position="7"/>
        <end position="61"/>
    </location>
</feature>
<dbReference type="PANTHER" id="PTHR46558:SF11">
    <property type="entry name" value="HTH-TYPE TRANSCRIPTIONAL REGULATOR XRE"/>
    <property type="match status" value="1"/>
</dbReference>
<evidence type="ECO:0000313" key="3">
    <source>
        <dbReference type="EMBL" id="CEQ02826.1"/>
    </source>
</evidence>
<accession>A0A0C7QHJ2</accession>
<evidence type="ECO:0000259" key="2">
    <source>
        <dbReference type="PROSITE" id="PS50943"/>
    </source>
</evidence>
<dbReference type="AlphaFoldDB" id="A0A0C7QHJ2"/>
<evidence type="ECO:0000256" key="1">
    <source>
        <dbReference type="ARBA" id="ARBA00023125"/>
    </source>
</evidence>
<proteinExistence type="predicted"/>
<organism evidence="3 4">
    <name type="scientific">Paraclostridium sordellii</name>
    <name type="common">Clostridium sordellii</name>
    <dbReference type="NCBI Taxonomy" id="1505"/>
    <lineage>
        <taxon>Bacteria</taxon>
        <taxon>Bacillati</taxon>
        <taxon>Bacillota</taxon>
        <taxon>Clostridia</taxon>
        <taxon>Peptostreptococcales</taxon>
        <taxon>Peptostreptococcaceae</taxon>
        <taxon>Paraclostridium</taxon>
    </lineage>
</organism>
<dbReference type="SMART" id="SM00530">
    <property type="entry name" value="HTH_XRE"/>
    <property type="match status" value="1"/>
</dbReference>
<dbReference type="PROSITE" id="PS50943">
    <property type="entry name" value="HTH_CROC1"/>
    <property type="match status" value="1"/>
</dbReference>
<evidence type="ECO:0000313" key="4">
    <source>
        <dbReference type="Proteomes" id="UP000049127"/>
    </source>
</evidence>
<sequence length="352" mass="40415">MNIGDKILNLRKEKNITQEQLANMVGISAGAVCKWETGKSMPDILMLSPLARALETSIDDLLSFKENLTDLEVRKIKKDLTDIFLYKGYSYGENECRKYLSDYPNNVYLKLQVAELIQMYGMLGLKEDEEEMMKERLEYSLKLLNEVVKSQDSKYVFIALFSIAGIHMMLENYKESEDALKELSNSFIDPMPIYTVVLNAQGKNEEAKILCEQMLLNYLNNSISMLATLSKIDREVCNKDSLFFLDAICKIEDEFGVGLGSGIHGKCRLFLKNNELKDASLWFKKYVEKLLSTGYDYKNNKYFKDIKLEVDESGQSLIRKNLYKSLLNDSDLKILSGIIDYENAIKLLKDNI</sequence>